<proteinExistence type="predicted"/>
<sequence>MLIARVVVFSFNNYEGRKRPSKNNFGETMKDLIEKHERPIYLLHKPRKTMYYVSSTDMMIKQKDDSWVAGISYISTADGKIYARPYEMFNKENWEVLDRKQASEMIKKGEITLWLTSTQSF</sequence>
<evidence type="ECO:0000313" key="1">
    <source>
        <dbReference type="EMBL" id="BBJ26984.1"/>
    </source>
</evidence>
<evidence type="ECO:0000313" key="2">
    <source>
        <dbReference type="Proteomes" id="UP000308570"/>
    </source>
</evidence>
<protein>
    <submittedName>
        <fullName evidence="1">Phage protein</fullName>
    </submittedName>
</protein>
<organism evidence="1 2">
    <name type="scientific">Escherichia phage L27</name>
    <dbReference type="NCBI Taxonomy" id="2562890"/>
    <lineage>
        <taxon>Viruses</taxon>
        <taxon>Duplodnaviria</taxon>
        <taxon>Heunggongvirae</taxon>
        <taxon>Uroviricota</taxon>
        <taxon>Caudoviricetes</taxon>
        <taxon>Andersonviridae</taxon>
        <taxon>Ounavirinae</taxon>
        <taxon>Felixounavirus</taxon>
        <taxon>Felixounavirus L27</taxon>
    </lineage>
</organism>
<accession>A0A455XIG5</accession>
<dbReference type="EMBL" id="LC473039">
    <property type="protein sequence ID" value="BBJ26984.1"/>
    <property type="molecule type" value="Genomic_DNA"/>
</dbReference>
<dbReference type="Proteomes" id="UP000308570">
    <property type="component" value="Segment"/>
</dbReference>
<name>A0A455XIG5_9CAUD</name>
<reference evidence="1 2" key="1">
    <citation type="submission" date="2019-03" db="EMBL/GenBank/DDBJ databases">
        <title>Complete Genome Sequence of the Escherichia Bacteriophage L27.</title>
        <authorList>
            <person name="Fujiki J."/>
            <person name="Munby M."/>
            <person name="Usui M."/>
            <person name="Tamura Y."/>
            <person name="Sasaki M."/>
            <person name="Sawa H."/>
            <person name="Iwano H."/>
        </authorList>
    </citation>
    <scope>NUCLEOTIDE SEQUENCE [LARGE SCALE GENOMIC DNA]</scope>
</reference>
<keyword evidence="2" id="KW-1185">Reference proteome</keyword>